<feature type="domain" description="PPM-type phosphatase" evidence="1">
    <location>
        <begin position="12"/>
        <end position="209"/>
    </location>
</feature>
<dbReference type="InterPro" id="IPR036457">
    <property type="entry name" value="PPM-type-like_dom_sf"/>
</dbReference>
<name>N8RIC9_9GAMM</name>
<comment type="caution">
    <text evidence="2">The sequence shown here is derived from an EMBL/GenBank/DDBJ whole genome shotgun (WGS) entry which is preliminary data.</text>
</comment>
<dbReference type="Gene3D" id="3.60.40.10">
    <property type="entry name" value="PPM-type phosphatase domain"/>
    <property type="match status" value="1"/>
</dbReference>
<dbReference type="EMBL" id="APOL01000026">
    <property type="protein sequence ID" value="ENU33299.1"/>
    <property type="molecule type" value="Genomic_DNA"/>
</dbReference>
<evidence type="ECO:0000259" key="1">
    <source>
        <dbReference type="Pfam" id="PF13672"/>
    </source>
</evidence>
<dbReference type="HOGENOM" id="CLU_102554_0_0_6"/>
<dbReference type="Pfam" id="PF13672">
    <property type="entry name" value="PP2C_2"/>
    <property type="match status" value="1"/>
</dbReference>
<protein>
    <recommendedName>
        <fullName evidence="1">PPM-type phosphatase domain-containing protein</fullName>
    </recommendedName>
</protein>
<reference evidence="2 3" key="1">
    <citation type="submission" date="2013-02" db="EMBL/GenBank/DDBJ databases">
        <title>The Genome Sequence of Acinetobacter parvus NIPH 1103.</title>
        <authorList>
            <consortium name="The Broad Institute Genome Sequencing Platform"/>
            <consortium name="The Broad Institute Genome Sequencing Center for Infectious Disease"/>
            <person name="Cerqueira G."/>
            <person name="Feldgarden M."/>
            <person name="Courvalin P."/>
            <person name="Perichon B."/>
            <person name="Grillot-Courvalin C."/>
            <person name="Clermont D."/>
            <person name="Rocha E."/>
            <person name="Yoon E.-J."/>
            <person name="Nemec A."/>
            <person name="Walker B."/>
            <person name="Young S.K."/>
            <person name="Zeng Q."/>
            <person name="Gargeya S."/>
            <person name="Fitzgerald M."/>
            <person name="Haas B."/>
            <person name="Abouelleil A."/>
            <person name="Alvarado L."/>
            <person name="Arachchi H.M."/>
            <person name="Berlin A.M."/>
            <person name="Chapman S.B."/>
            <person name="Dewar J."/>
            <person name="Goldberg J."/>
            <person name="Griggs A."/>
            <person name="Gujja S."/>
            <person name="Hansen M."/>
            <person name="Howarth C."/>
            <person name="Imamovic A."/>
            <person name="Larimer J."/>
            <person name="McCowan C."/>
            <person name="Murphy C."/>
            <person name="Neiman D."/>
            <person name="Pearson M."/>
            <person name="Priest M."/>
            <person name="Roberts A."/>
            <person name="Saif S."/>
            <person name="Shea T."/>
            <person name="Sisk P."/>
            <person name="Sykes S."/>
            <person name="Wortman J."/>
            <person name="Nusbaum C."/>
            <person name="Birren B."/>
        </authorList>
    </citation>
    <scope>NUCLEOTIDE SEQUENCE [LARGE SCALE GENOMIC DNA]</scope>
    <source>
        <strain evidence="2 3">NIPH 1103</strain>
    </source>
</reference>
<dbReference type="RefSeq" id="WP_004679149.1">
    <property type="nucleotide sequence ID" value="NZ_KB849226.1"/>
</dbReference>
<dbReference type="PATRIC" id="fig|1217671.3.peg.1704"/>
<accession>N8RIC9</accession>
<proteinExistence type="predicted"/>
<dbReference type="SUPFAM" id="SSF81606">
    <property type="entry name" value="PP2C-like"/>
    <property type="match status" value="1"/>
</dbReference>
<gene>
    <name evidence="2" type="ORF">F989_01723</name>
</gene>
<dbReference type="AlphaFoldDB" id="N8RIC9"/>
<dbReference type="Proteomes" id="UP000018426">
    <property type="component" value="Unassembled WGS sequence"/>
</dbReference>
<dbReference type="InterPro" id="IPR001932">
    <property type="entry name" value="PPM-type_phosphatase-like_dom"/>
</dbReference>
<evidence type="ECO:0000313" key="3">
    <source>
        <dbReference type="Proteomes" id="UP000018426"/>
    </source>
</evidence>
<organism evidence="2 3">
    <name type="scientific">Acinetobacter parvus NIPH 1103</name>
    <dbReference type="NCBI Taxonomy" id="1217671"/>
    <lineage>
        <taxon>Bacteria</taxon>
        <taxon>Pseudomonadati</taxon>
        <taxon>Pseudomonadota</taxon>
        <taxon>Gammaproteobacteria</taxon>
        <taxon>Moraxellales</taxon>
        <taxon>Moraxellaceae</taxon>
        <taxon>Acinetobacter</taxon>
    </lineage>
</organism>
<evidence type="ECO:0000313" key="2">
    <source>
        <dbReference type="EMBL" id="ENU33299.1"/>
    </source>
</evidence>
<sequence>MNIAICAATVKGPKHHRDGQPNQDAIFYRVWQQYWLMVVCDGMGSKPYAHLGSHLACKAVYATVKNCDFAIPERELAKMVYLKWLAYLKEIHIQPKDAATTCLFAWGDSLGAVRLFQLGDGAIYYQTETFGQVKVKADDLFSNQTDALGFSKSWQDWGYQMIYFTQAHHRVALMTDGMSDDLVDEQEFLATMVDILKGKNFRQAKKYLQHELHHWQTPKHSDDKSIGFIYWK</sequence>